<organism evidence="2 3">
    <name type="scientific">Colletotrichum godetiae</name>
    <dbReference type="NCBI Taxonomy" id="1209918"/>
    <lineage>
        <taxon>Eukaryota</taxon>
        <taxon>Fungi</taxon>
        <taxon>Dikarya</taxon>
        <taxon>Ascomycota</taxon>
        <taxon>Pezizomycotina</taxon>
        <taxon>Sordariomycetes</taxon>
        <taxon>Hypocreomycetidae</taxon>
        <taxon>Glomerellales</taxon>
        <taxon>Glomerellaceae</taxon>
        <taxon>Colletotrichum</taxon>
        <taxon>Colletotrichum acutatum species complex</taxon>
    </lineage>
</organism>
<evidence type="ECO:0000256" key="1">
    <source>
        <dbReference type="SAM" id="SignalP"/>
    </source>
</evidence>
<dbReference type="GeneID" id="85458799"/>
<dbReference type="RefSeq" id="XP_060432930.1">
    <property type="nucleotide sequence ID" value="XM_060574273.1"/>
</dbReference>
<comment type="caution">
    <text evidence="2">The sequence shown here is derived from an EMBL/GenBank/DDBJ whole genome shotgun (WGS) entry which is preliminary data.</text>
</comment>
<feature type="signal peptide" evidence="1">
    <location>
        <begin position="1"/>
        <end position="17"/>
    </location>
</feature>
<name>A0AAJ0ARW1_9PEZI</name>
<keyword evidence="1" id="KW-0732">Signal</keyword>
<feature type="chain" id="PRO_5042618968" description="Secreted protein" evidence="1">
    <location>
        <begin position="18"/>
        <end position="174"/>
    </location>
</feature>
<sequence length="174" mass="19123">MLVSLSLLVALDGPVQASASRALLLFQMQFVLPPVVPPNIDRLTLYSVLGPACGLPTTSSSQAKARASGTCVHGRNFWTKSLRPCGPPGRIAGCFSFSRATAEMSRANCETQRLRGEKKITESKTDEGCKSAKPVAKWNIRTCRTPIWRGELVLLRQRTRSPVRCFYLIEESAK</sequence>
<evidence type="ECO:0000313" key="2">
    <source>
        <dbReference type="EMBL" id="KAK1689235.1"/>
    </source>
</evidence>
<protein>
    <recommendedName>
        <fullName evidence="4">Secreted protein</fullName>
    </recommendedName>
</protein>
<dbReference type="Proteomes" id="UP001224890">
    <property type="component" value="Unassembled WGS sequence"/>
</dbReference>
<gene>
    <name evidence="2" type="ORF">BDP55DRAFT_654661</name>
</gene>
<dbReference type="AlphaFoldDB" id="A0AAJ0ARW1"/>
<evidence type="ECO:0008006" key="4">
    <source>
        <dbReference type="Google" id="ProtNLM"/>
    </source>
</evidence>
<dbReference type="EMBL" id="JAHMHR010000009">
    <property type="protein sequence ID" value="KAK1689235.1"/>
    <property type="molecule type" value="Genomic_DNA"/>
</dbReference>
<accession>A0AAJ0ARW1</accession>
<evidence type="ECO:0000313" key="3">
    <source>
        <dbReference type="Proteomes" id="UP001224890"/>
    </source>
</evidence>
<keyword evidence="3" id="KW-1185">Reference proteome</keyword>
<reference evidence="2" key="1">
    <citation type="submission" date="2021-06" db="EMBL/GenBank/DDBJ databases">
        <title>Comparative genomics, transcriptomics and evolutionary studies reveal genomic signatures of adaptation to plant cell wall in hemibiotrophic fungi.</title>
        <authorList>
            <consortium name="DOE Joint Genome Institute"/>
            <person name="Baroncelli R."/>
            <person name="Diaz J.F."/>
            <person name="Benocci T."/>
            <person name="Peng M."/>
            <person name="Battaglia E."/>
            <person name="Haridas S."/>
            <person name="Andreopoulos W."/>
            <person name="Labutti K."/>
            <person name="Pangilinan J."/>
            <person name="Floch G.L."/>
            <person name="Makela M.R."/>
            <person name="Henrissat B."/>
            <person name="Grigoriev I.V."/>
            <person name="Crouch J.A."/>
            <person name="De Vries R.P."/>
            <person name="Sukno S.A."/>
            <person name="Thon M.R."/>
        </authorList>
    </citation>
    <scope>NUCLEOTIDE SEQUENCE</scope>
    <source>
        <strain evidence="2">CBS 193.32</strain>
    </source>
</reference>
<proteinExistence type="predicted"/>